<evidence type="ECO:0000256" key="6">
    <source>
        <dbReference type="ARBA" id="ARBA00023034"/>
    </source>
</evidence>
<sequence>MDFLDYQIYSVTNTTKAVTSESDLPEPVSRLRLAPFELPSQLSSHTLDNETARSLSNSIEKDLQNSTPLQDGKLYNKMSMYVSQSIDSLKLQSTFNNELSHLQNIHPTTKPTSKQPDSIIVNNKPADATDLVLSKKLSKVLNDYSFTTYHSTSQIRNSLKVLESNTLALRLDHSKLITPEYLGILARKSLKSDLESELLKDHLLVLEEFKPIARRIKRLTDSVQTIRTLGQSLTESNDDTPSDNQLLLQLNSLNKKLNALTLQKKILIALKDKFTLNQIEEDIITNSPVAKPFFEIINKVMTIKENSMVLLDLSNKLPAERLLQKNNSILQLINKKIYNHLIDFLYNPQNTNSPSITNPDDSLLINFQRSLVYLSNDLPYFNEFLKRVATIRSKLILDEFLSQFDINSSKHSGKLTIILSQQNPIRYISDILAHVYSLIVNEYDFLKSLFKFQSKHFENTPQSILQKNETFLNGIDKTLLNEIVQSLANSCRIRIEQLLRFEENPCINFEIIQHLQLYSIMYQRQGITMDNQIISNLKKLIQLSKEKIFEFFTSIINDLNIEDPILNDDLLPPEWLVRYLNKLIELFEIYKQMTTTSSGATTTTNNNESNDSLLINSNFLNKIIKDPIESTLLVQLKNAFPLSKKKDDVKISLLTVEINCFDLLSSRLLPFKNIIFNIDDQSMSILNWIDSTKNNFVSEMLKLQIKLLFQRTGLHLYENLMNMIFPLRSIKDKLDYDMYLSLLENPLMQLDTINSNVHDTLNEYLPMALTDLQENLLFKLTSPSIADEICDSSFNELSFFYIIFKRILIHLYPQQIDRVNEILNFSEIEFNTLIGIDN</sequence>
<comment type="subunit">
    <text evidence="10">Component of the conserved oligomeric Golgi complex.</text>
</comment>
<dbReference type="RefSeq" id="XP_004181698.1">
    <property type="nucleotide sequence ID" value="XM_004181650.1"/>
</dbReference>
<dbReference type="AlphaFoldDB" id="I2H727"/>
<dbReference type="GO" id="GO:0017119">
    <property type="term" value="C:Golgi transport complex"/>
    <property type="evidence" value="ECO:0007669"/>
    <property type="project" value="UniProtKB-UniRule"/>
</dbReference>
<dbReference type="GO" id="GO:0032258">
    <property type="term" value="P:cytoplasm to vacuole targeting by the Cvt pathway"/>
    <property type="evidence" value="ECO:0007669"/>
    <property type="project" value="EnsemblFungi"/>
</dbReference>
<dbReference type="FunCoup" id="I2H727">
    <property type="interactions" value="287"/>
</dbReference>
<dbReference type="GO" id="GO:0000139">
    <property type="term" value="C:Golgi membrane"/>
    <property type="evidence" value="ECO:0007669"/>
    <property type="project" value="UniProtKB-SubCell"/>
</dbReference>
<dbReference type="PANTHER" id="PTHR21506">
    <property type="entry name" value="COMPONENT OF OLIGOMERIC GOLGI COMPLEX 6"/>
    <property type="match status" value="1"/>
</dbReference>
<evidence type="ECO:0000259" key="13">
    <source>
        <dbReference type="Pfam" id="PF20653"/>
    </source>
</evidence>
<evidence type="ECO:0000256" key="3">
    <source>
        <dbReference type="ARBA" id="ARBA00020973"/>
    </source>
</evidence>
<dbReference type="HOGENOM" id="CLU_017837_0_0_1"/>
<evidence type="ECO:0000313" key="15">
    <source>
        <dbReference type="Proteomes" id="UP000002866"/>
    </source>
</evidence>
<proteinExistence type="inferred from homology"/>
<comment type="function">
    <text evidence="10">Acts as component of the peripheral membrane COG complex that is involved in intra-Golgi protein trafficking. COG is located at the cis-Golgi, and regulates tethering of retrograde intra-Golgi vesicles and possibly a number of other membrane trafficking events.</text>
</comment>
<dbReference type="Proteomes" id="UP000002866">
    <property type="component" value="Chromosome 7"/>
</dbReference>
<keyword evidence="6 10" id="KW-0333">Golgi apparatus</keyword>
<feature type="domain" description="Conserved Oligomeric Golgi complex subunit 6 C-terminal" evidence="13">
    <location>
        <begin position="321"/>
        <end position="834"/>
    </location>
</feature>
<evidence type="ECO:0000256" key="5">
    <source>
        <dbReference type="ARBA" id="ARBA00022927"/>
    </source>
</evidence>
<dbReference type="GeneID" id="14497311"/>
<accession>I2H727</accession>
<keyword evidence="7 10" id="KW-0472">Membrane</keyword>
<dbReference type="OrthoDB" id="272987at2759"/>
<dbReference type="Pfam" id="PF20653">
    <property type="entry name" value="COG6_C"/>
    <property type="match status" value="1"/>
</dbReference>
<feature type="domain" description="Conserved oligomeric complex COG6 N-terminal" evidence="12">
    <location>
        <begin position="186"/>
        <end position="287"/>
    </location>
</feature>
<dbReference type="InterPro" id="IPR048368">
    <property type="entry name" value="COG6_N"/>
</dbReference>
<dbReference type="InterPro" id="IPR048369">
    <property type="entry name" value="COG6_C"/>
</dbReference>
<gene>
    <name evidence="14" type="primary">TBLA0G02390</name>
    <name evidence="14" type="ORF">TBLA_0G02390</name>
</gene>
<evidence type="ECO:0000256" key="4">
    <source>
        <dbReference type="ARBA" id="ARBA00022448"/>
    </source>
</evidence>
<dbReference type="GO" id="GO:0006891">
    <property type="term" value="P:intra-Golgi vesicle-mediated transport"/>
    <property type="evidence" value="ECO:0007669"/>
    <property type="project" value="UniProtKB-UniRule"/>
</dbReference>
<evidence type="ECO:0000256" key="2">
    <source>
        <dbReference type="ARBA" id="ARBA00011023"/>
    </source>
</evidence>
<protein>
    <recommendedName>
        <fullName evidence="3 10">Conserved oligomeric Golgi complex subunit 6</fullName>
        <shortName evidence="10">COG complex subunit 6</shortName>
    </recommendedName>
    <alternativeName>
        <fullName evidence="8 10">Component of oligomeric Golgi complex 6</fullName>
    </alternativeName>
</protein>
<name>I2H727_HENB6</name>
<evidence type="ECO:0000256" key="7">
    <source>
        <dbReference type="ARBA" id="ARBA00023136"/>
    </source>
</evidence>
<comment type="similarity">
    <text evidence="2 10">Belongs to the COG6 family.</text>
</comment>
<evidence type="ECO:0000256" key="10">
    <source>
        <dbReference type="RuleBase" id="RU365075"/>
    </source>
</evidence>
<dbReference type="STRING" id="1071380.I2H727"/>
<evidence type="ECO:0000256" key="8">
    <source>
        <dbReference type="ARBA" id="ARBA00031348"/>
    </source>
</evidence>
<dbReference type="OMA" id="IINMICP"/>
<evidence type="ECO:0000259" key="12">
    <source>
        <dbReference type="Pfam" id="PF06419"/>
    </source>
</evidence>
<feature type="compositionally biased region" description="Polar residues" evidence="11">
    <location>
        <begin position="52"/>
        <end position="69"/>
    </location>
</feature>
<dbReference type="InterPro" id="IPR010490">
    <property type="entry name" value="COG6"/>
</dbReference>
<dbReference type="SMART" id="SM01087">
    <property type="entry name" value="COG6"/>
    <property type="match status" value="1"/>
</dbReference>
<evidence type="ECO:0000256" key="1">
    <source>
        <dbReference type="ARBA" id="ARBA00004395"/>
    </source>
</evidence>
<keyword evidence="5 10" id="KW-0653">Protein transport</keyword>
<comment type="subcellular location">
    <subcellularLocation>
        <location evidence="1 10">Golgi apparatus membrane</location>
        <topology evidence="1 10">Peripheral membrane protein</topology>
    </subcellularLocation>
</comment>
<dbReference type="InParanoid" id="I2H727"/>
<comment type="function">
    <text evidence="9">Acts as a component of the peripheral membrane COG complex that is involved in intra-Golgi protein trafficking. COG is located at the cis-Golgi, and regulates tethering of retrograde intra-Golgi vesicles and possibly a number of other membrane trafficking events.</text>
</comment>
<evidence type="ECO:0000313" key="14">
    <source>
        <dbReference type="EMBL" id="CCH62179.1"/>
    </source>
</evidence>
<dbReference type="EMBL" id="HE806322">
    <property type="protein sequence ID" value="CCH62179.1"/>
    <property type="molecule type" value="Genomic_DNA"/>
</dbReference>
<keyword evidence="15" id="KW-1185">Reference proteome</keyword>
<feature type="region of interest" description="Disordered" evidence="11">
    <location>
        <begin position="42"/>
        <end position="70"/>
    </location>
</feature>
<reference evidence="14 15" key="1">
    <citation type="journal article" date="2011" name="Proc. Natl. Acad. Sci. U.S.A.">
        <title>Evolutionary erosion of yeast sex chromosomes by mating-type switching accidents.</title>
        <authorList>
            <person name="Gordon J.L."/>
            <person name="Armisen D."/>
            <person name="Proux-Wera E."/>
            <person name="Oheigeartaigh S.S."/>
            <person name="Byrne K.P."/>
            <person name="Wolfe K.H."/>
        </authorList>
    </citation>
    <scope>NUCLEOTIDE SEQUENCE [LARGE SCALE GENOMIC DNA]</scope>
    <source>
        <strain evidence="15">ATCC 34711 / CBS 6284 / DSM 70876 / NBRC 10599 / NRRL Y-10934 / UCD 77-7</strain>
    </source>
</reference>
<keyword evidence="4 10" id="KW-0813">Transport</keyword>
<dbReference type="PANTHER" id="PTHR21506:SF0">
    <property type="entry name" value="CONSERVED OLIGOMERIC GOLGI COMPLEX SUBUNIT 6"/>
    <property type="match status" value="1"/>
</dbReference>
<dbReference type="KEGG" id="tbl:TBLA_0G02390"/>
<evidence type="ECO:0000256" key="9">
    <source>
        <dbReference type="ARBA" id="ARBA00043873"/>
    </source>
</evidence>
<organism evidence="14 15">
    <name type="scientific">Henningerozyma blattae (strain ATCC 34711 / CBS 6284 / DSM 70876 / NBRC 10599 / NRRL Y-10934 / UCD 77-7)</name>
    <name type="common">Yeast</name>
    <name type="synonym">Tetrapisispora blattae</name>
    <dbReference type="NCBI Taxonomy" id="1071380"/>
    <lineage>
        <taxon>Eukaryota</taxon>
        <taxon>Fungi</taxon>
        <taxon>Dikarya</taxon>
        <taxon>Ascomycota</taxon>
        <taxon>Saccharomycotina</taxon>
        <taxon>Saccharomycetes</taxon>
        <taxon>Saccharomycetales</taxon>
        <taxon>Saccharomycetaceae</taxon>
        <taxon>Henningerozyma</taxon>
    </lineage>
</organism>
<dbReference type="eggNOG" id="KOG3758">
    <property type="taxonomic scope" value="Eukaryota"/>
</dbReference>
<evidence type="ECO:0000256" key="11">
    <source>
        <dbReference type="SAM" id="MobiDB-lite"/>
    </source>
</evidence>
<dbReference type="Pfam" id="PF06419">
    <property type="entry name" value="COG6_N"/>
    <property type="match status" value="1"/>
</dbReference>